<dbReference type="GO" id="GO:0004834">
    <property type="term" value="F:tryptophan synthase activity"/>
    <property type="evidence" value="ECO:0007669"/>
    <property type="project" value="InterPro"/>
</dbReference>
<evidence type="ECO:0000256" key="1">
    <source>
        <dbReference type="ARBA" id="ARBA00001933"/>
    </source>
</evidence>
<comment type="caution">
    <text evidence="3">The sequence shown here is derived from an EMBL/GenBank/DDBJ whole genome shotgun (WGS) entry which is preliminary data.</text>
</comment>
<name>X1P2C6_9ZZZZ</name>
<dbReference type="PANTHER" id="PTHR48077">
    <property type="entry name" value="TRYPTOPHAN SYNTHASE-RELATED"/>
    <property type="match status" value="1"/>
</dbReference>
<accession>X1P2C6</accession>
<protein>
    <recommendedName>
        <fullName evidence="4">Tryptophan synthase beta chain-like PALP domain-containing protein</fullName>
    </recommendedName>
</protein>
<gene>
    <name evidence="3" type="ORF">S06H3_47225</name>
</gene>
<dbReference type="InterPro" id="IPR023026">
    <property type="entry name" value="Trp_synth_beta/beta-like"/>
</dbReference>
<dbReference type="PANTHER" id="PTHR48077:SF3">
    <property type="entry name" value="TRYPTOPHAN SYNTHASE"/>
    <property type="match status" value="1"/>
</dbReference>
<dbReference type="SUPFAM" id="SSF53686">
    <property type="entry name" value="Tryptophan synthase beta subunit-like PLP-dependent enzymes"/>
    <property type="match status" value="1"/>
</dbReference>
<proteinExistence type="predicted"/>
<organism evidence="3">
    <name type="scientific">marine sediment metagenome</name>
    <dbReference type="NCBI Taxonomy" id="412755"/>
    <lineage>
        <taxon>unclassified sequences</taxon>
        <taxon>metagenomes</taxon>
        <taxon>ecological metagenomes</taxon>
    </lineage>
</organism>
<evidence type="ECO:0000313" key="3">
    <source>
        <dbReference type="EMBL" id="GAI33205.1"/>
    </source>
</evidence>
<sequence>SLEADNSAAAFKIGKPGILHGAVMQVLQDENGQIKPSRTRAAGLNYPGRGPEISSLVNSGRVKASYAFDKEVFEAVKVMCRTEGLIPALETAHAIVYMVNHKEEFDENELVVLNYSGRGDKDLETIMRYFHES</sequence>
<dbReference type="AlphaFoldDB" id="X1P2C6"/>
<comment type="cofactor">
    <cofactor evidence="1">
        <name>pyridoxal 5'-phosphate</name>
        <dbReference type="ChEBI" id="CHEBI:597326"/>
    </cofactor>
</comment>
<dbReference type="InterPro" id="IPR036052">
    <property type="entry name" value="TrpB-like_PALP_sf"/>
</dbReference>
<feature type="non-terminal residue" evidence="3">
    <location>
        <position position="1"/>
    </location>
</feature>
<evidence type="ECO:0008006" key="4">
    <source>
        <dbReference type="Google" id="ProtNLM"/>
    </source>
</evidence>
<keyword evidence="2" id="KW-0663">Pyridoxal phosphate</keyword>
<dbReference type="GO" id="GO:0005737">
    <property type="term" value="C:cytoplasm"/>
    <property type="evidence" value="ECO:0007669"/>
    <property type="project" value="TreeGrafter"/>
</dbReference>
<evidence type="ECO:0000256" key="2">
    <source>
        <dbReference type="ARBA" id="ARBA00022898"/>
    </source>
</evidence>
<dbReference type="Gene3D" id="3.40.50.1100">
    <property type="match status" value="1"/>
</dbReference>
<reference evidence="3" key="1">
    <citation type="journal article" date="2014" name="Front. Microbiol.">
        <title>High frequency of phylogenetically diverse reductive dehalogenase-homologous genes in deep subseafloor sedimentary metagenomes.</title>
        <authorList>
            <person name="Kawai M."/>
            <person name="Futagami T."/>
            <person name="Toyoda A."/>
            <person name="Takaki Y."/>
            <person name="Nishi S."/>
            <person name="Hori S."/>
            <person name="Arai W."/>
            <person name="Tsubouchi T."/>
            <person name="Morono Y."/>
            <person name="Uchiyama I."/>
            <person name="Ito T."/>
            <person name="Fujiyama A."/>
            <person name="Inagaki F."/>
            <person name="Takami H."/>
        </authorList>
    </citation>
    <scope>NUCLEOTIDE SEQUENCE</scope>
    <source>
        <strain evidence="3">Expedition CK06-06</strain>
    </source>
</reference>
<dbReference type="EMBL" id="BARV01029648">
    <property type="protein sequence ID" value="GAI33205.1"/>
    <property type="molecule type" value="Genomic_DNA"/>
</dbReference>